<dbReference type="AlphaFoldDB" id="A0A8C8UCH1"/>
<accession>A0A8C8UCH1</accession>
<reference evidence="1" key="2">
    <citation type="submission" date="2025-08" db="UniProtKB">
        <authorList>
            <consortium name="Ensembl"/>
        </authorList>
    </citation>
    <scope>IDENTIFICATION</scope>
</reference>
<evidence type="ECO:0000313" key="1">
    <source>
        <dbReference type="Ensembl" id="ENSPEMP00000029304.1"/>
    </source>
</evidence>
<proteinExistence type="predicted"/>
<reference evidence="1" key="3">
    <citation type="submission" date="2025-09" db="UniProtKB">
        <authorList>
            <consortium name="Ensembl"/>
        </authorList>
    </citation>
    <scope>IDENTIFICATION</scope>
</reference>
<organism evidence="1 2">
    <name type="scientific">Peromyscus maniculatus bairdii</name>
    <name type="common">Prairie deer mouse</name>
    <dbReference type="NCBI Taxonomy" id="230844"/>
    <lineage>
        <taxon>Eukaryota</taxon>
        <taxon>Metazoa</taxon>
        <taxon>Chordata</taxon>
        <taxon>Craniata</taxon>
        <taxon>Vertebrata</taxon>
        <taxon>Euteleostomi</taxon>
        <taxon>Mammalia</taxon>
        <taxon>Eutheria</taxon>
        <taxon>Euarchontoglires</taxon>
        <taxon>Glires</taxon>
        <taxon>Rodentia</taxon>
        <taxon>Myomorpha</taxon>
        <taxon>Muroidea</taxon>
        <taxon>Cricetidae</taxon>
        <taxon>Neotominae</taxon>
        <taxon>Peromyscus</taxon>
    </lineage>
</organism>
<sequence>HKRQCWLNSLGVEFEEIFLDTREQYEKLQKDGHLLFDQVPLVEMDGTYLAAKYNLYGKDLKERAFKTRISNILKIKKFLQPGSQRKPLPDDYYVEMVRNVLKFQWQ</sequence>
<protein>
    <submittedName>
        <fullName evidence="1">Uncharacterized protein</fullName>
    </submittedName>
</protein>
<dbReference type="Ensembl" id="ENSPEMT00000039023.1">
    <property type="protein sequence ID" value="ENSPEMP00000029304.1"/>
    <property type="gene ID" value="ENSPEMG00000029331.1"/>
</dbReference>
<name>A0A8C8UCH1_PERMB</name>
<dbReference type="Gene3D" id="3.40.30.10">
    <property type="entry name" value="Glutaredoxin"/>
    <property type="match status" value="2"/>
</dbReference>
<keyword evidence="2" id="KW-1185">Reference proteome</keyword>
<evidence type="ECO:0000313" key="2">
    <source>
        <dbReference type="Proteomes" id="UP000694547"/>
    </source>
</evidence>
<dbReference type="GeneTree" id="ENSGT00940000161750"/>
<dbReference type="Proteomes" id="UP000694547">
    <property type="component" value="Chromosome 2"/>
</dbReference>
<reference evidence="1 2" key="1">
    <citation type="submission" date="2018-10" db="EMBL/GenBank/DDBJ databases">
        <title>Improved assembly of the deer mouse Peromyscus maniculatus genome.</title>
        <authorList>
            <person name="Lassance J.-M."/>
            <person name="Hoekstra H.E."/>
        </authorList>
    </citation>
    <scope>NUCLEOTIDE SEQUENCE [LARGE SCALE GENOMIC DNA]</scope>
</reference>